<feature type="compositionally biased region" description="Low complexity" evidence="5">
    <location>
        <begin position="199"/>
        <end position="208"/>
    </location>
</feature>
<feature type="compositionally biased region" description="Gly residues" evidence="5">
    <location>
        <begin position="2005"/>
        <end position="2014"/>
    </location>
</feature>
<feature type="compositionally biased region" description="Low complexity" evidence="5">
    <location>
        <begin position="1582"/>
        <end position="1619"/>
    </location>
</feature>
<feature type="compositionally biased region" description="Low complexity" evidence="5">
    <location>
        <begin position="481"/>
        <end position="509"/>
    </location>
</feature>
<dbReference type="SUPFAM" id="SSF54001">
    <property type="entry name" value="Cysteine proteinases"/>
    <property type="match status" value="1"/>
</dbReference>
<comment type="similarity">
    <text evidence="1">Belongs to the peptidase C48 family.</text>
</comment>
<evidence type="ECO:0000259" key="6">
    <source>
        <dbReference type="PROSITE" id="PS50600"/>
    </source>
</evidence>
<keyword evidence="4" id="KW-0788">Thiol protease</keyword>
<feature type="compositionally biased region" description="Basic and acidic residues" evidence="5">
    <location>
        <begin position="1702"/>
        <end position="1713"/>
    </location>
</feature>
<feature type="compositionally biased region" description="Acidic residues" evidence="5">
    <location>
        <begin position="984"/>
        <end position="995"/>
    </location>
</feature>
<feature type="region of interest" description="Disordered" evidence="5">
    <location>
        <begin position="972"/>
        <end position="1468"/>
    </location>
</feature>
<feature type="compositionally biased region" description="Gly residues" evidence="5">
    <location>
        <begin position="1775"/>
        <end position="1793"/>
    </location>
</feature>
<feature type="region of interest" description="Disordered" evidence="5">
    <location>
        <begin position="455"/>
        <end position="520"/>
    </location>
</feature>
<feature type="region of interest" description="Disordered" evidence="5">
    <location>
        <begin position="1"/>
        <end position="99"/>
    </location>
</feature>
<evidence type="ECO:0000256" key="3">
    <source>
        <dbReference type="ARBA" id="ARBA00022801"/>
    </source>
</evidence>
<feature type="region of interest" description="Disordered" evidence="5">
    <location>
        <begin position="199"/>
        <end position="224"/>
    </location>
</feature>
<keyword evidence="8" id="KW-1185">Reference proteome</keyword>
<dbReference type="GO" id="GO:0016929">
    <property type="term" value="F:deSUMOylase activity"/>
    <property type="evidence" value="ECO:0007669"/>
    <property type="project" value="TreeGrafter"/>
</dbReference>
<dbReference type="Pfam" id="PF02902">
    <property type="entry name" value="Peptidase_C48"/>
    <property type="match status" value="1"/>
</dbReference>
<feature type="region of interest" description="Disordered" evidence="5">
    <location>
        <begin position="679"/>
        <end position="826"/>
    </location>
</feature>
<feature type="compositionally biased region" description="Acidic residues" evidence="5">
    <location>
        <begin position="9"/>
        <end position="19"/>
    </location>
</feature>
<feature type="compositionally biased region" description="Low complexity" evidence="5">
    <location>
        <begin position="757"/>
        <end position="785"/>
    </location>
</feature>
<feature type="region of interest" description="Disordered" evidence="5">
    <location>
        <begin position="147"/>
        <end position="186"/>
    </location>
</feature>
<evidence type="ECO:0000256" key="2">
    <source>
        <dbReference type="ARBA" id="ARBA00022670"/>
    </source>
</evidence>
<dbReference type="PANTHER" id="PTHR12606:SF1">
    <property type="entry name" value="UBIQUITIN-LIKE-SPECIFIC PROTEASE 1A"/>
    <property type="match status" value="1"/>
</dbReference>
<dbReference type="Proteomes" id="UP000650467">
    <property type="component" value="Unassembled WGS sequence"/>
</dbReference>
<accession>A0A835SM94</accession>
<keyword evidence="3" id="KW-0378">Hydrolase</keyword>
<feature type="region of interest" description="Disordered" evidence="5">
    <location>
        <begin position="1639"/>
        <end position="2222"/>
    </location>
</feature>
<feature type="compositionally biased region" description="Gly residues" evidence="5">
    <location>
        <begin position="1902"/>
        <end position="1920"/>
    </location>
</feature>
<proteinExistence type="inferred from homology"/>
<gene>
    <name evidence="7" type="ORF">HXX76_014024</name>
</gene>
<feature type="compositionally biased region" description="Acidic residues" evidence="5">
    <location>
        <begin position="1417"/>
        <end position="1426"/>
    </location>
</feature>
<dbReference type="InterPro" id="IPR038765">
    <property type="entry name" value="Papain-like_cys_pep_sf"/>
</dbReference>
<feature type="compositionally biased region" description="Gly residues" evidence="5">
    <location>
        <begin position="2180"/>
        <end position="2208"/>
    </location>
</feature>
<feature type="compositionally biased region" description="Low complexity" evidence="5">
    <location>
        <begin position="169"/>
        <end position="186"/>
    </location>
</feature>
<protein>
    <recommendedName>
        <fullName evidence="6">Ubiquitin-like protease family profile domain-containing protein</fullName>
    </recommendedName>
</protein>
<feature type="compositionally biased region" description="Low complexity" evidence="5">
    <location>
        <begin position="705"/>
        <end position="733"/>
    </location>
</feature>
<dbReference type="PROSITE" id="PS50600">
    <property type="entry name" value="ULP_PROTEASE"/>
    <property type="match status" value="1"/>
</dbReference>
<dbReference type="PANTHER" id="PTHR12606">
    <property type="entry name" value="SENTRIN/SUMO-SPECIFIC PROTEASE"/>
    <property type="match status" value="1"/>
</dbReference>
<evidence type="ECO:0000256" key="4">
    <source>
        <dbReference type="ARBA" id="ARBA00022807"/>
    </source>
</evidence>
<feature type="compositionally biased region" description="Gly residues" evidence="5">
    <location>
        <begin position="1184"/>
        <end position="1200"/>
    </location>
</feature>
<evidence type="ECO:0000313" key="8">
    <source>
        <dbReference type="Proteomes" id="UP000650467"/>
    </source>
</evidence>
<feature type="compositionally biased region" description="Low complexity" evidence="5">
    <location>
        <begin position="1345"/>
        <end position="1371"/>
    </location>
</feature>
<feature type="compositionally biased region" description="Gly residues" evidence="5">
    <location>
        <begin position="1372"/>
        <end position="1398"/>
    </location>
</feature>
<feature type="compositionally biased region" description="Low complexity" evidence="5">
    <location>
        <begin position="811"/>
        <end position="826"/>
    </location>
</feature>
<organism evidence="7 8">
    <name type="scientific">Chlamydomonas incerta</name>
    <dbReference type="NCBI Taxonomy" id="51695"/>
    <lineage>
        <taxon>Eukaryota</taxon>
        <taxon>Viridiplantae</taxon>
        <taxon>Chlorophyta</taxon>
        <taxon>core chlorophytes</taxon>
        <taxon>Chlorophyceae</taxon>
        <taxon>CS clade</taxon>
        <taxon>Chlamydomonadales</taxon>
        <taxon>Chlamydomonadaceae</taxon>
        <taxon>Chlamydomonas</taxon>
    </lineage>
</organism>
<evidence type="ECO:0000256" key="1">
    <source>
        <dbReference type="ARBA" id="ARBA00005234"/>
    </source>
</evidence>
<feature type="compositionally biased region" description="Gly residues" evidence="5">
    <location>
        <begin position="1228"/>
        <end position="1344"/>
    </location>
</feature>
<dbReference type="OrthoDB" id="1939479at2759"/>
<dbReference type="EMBL" id="JAEHOC010000060">
    <property type="protein sequence ID" value="KAG2424864.1"/>
    <property type="molecule type" value="Genomic_DNA"/>
</dbReference>
<dbReference type="Gene3D" id="3.40.395.10">
    <property type="entry name" value="Adenoviral Proteinase, Chain A"/>
    <property type="match status" value="1"/>
</dbReference>
<name>A0A835SM94_CHLIN</name>
<reference evidence="7" key="1">
    <citation type="journal article" date="2020" name="bioRxiv">
        <title>Comparative genomics of Chlamydomonas.</title>
        <authorList>
            <person name="Craig R.J."/>
            <person name="Hasan A.R."/>
            <person name="Ness R.W."/>
            <person name="Keightley P.D."/>
        </authorList>
    </citation>
    <scope>NUCLEOTIDE SEQUENCE</scope>
    <source>
        <strain evidence="7">SAG 7.73</strain>
    </source>
</reference>
<keyword evidence="2" id="KW-0645">Protease</keyword>
<dbReference type="GO" id="GO:0005634">
    <property type="term" value="C:nucleus"/>
    <property type="evidence" value="ECO:0007669"/>
    <property type="project" value="TreeGrafter"/>
</dbReference>
<dbReference type="GO" id="GO:0006508">
    <property type="term" value="P:proteolysis"/>
    <property type="evidence" value="ECO:0007669"/>
    <property type="project" value="UniProtKB-KW"/>
</dbReference>
<dbReference type="InterPro" id="IPR003653">
    <property type="entry name" value="Peptidase_C48_C"/>
</dbReference>
<evidence type="ECO:0000256" key="5">
    <source>
        <dbReference type="SAM" id="MobiDB-lite"/>
    </source>
</evidence>
<dbReference type="GO" id="GO:0016926">
    <property type="term" value="P:protein desumoylation"/>
    <property type="evidence" value="ECO:0007669"/>
    <property type="project" value="TreeGrafter"/>
</dbReference>
<feature type="compositionally biased region" description="Acidic residues" evidence="5">
    <location>
        <begin position="36"/>
        <end position="54"/>
    </location>
</feature>
<evidence type="ECO:0000313" key="7">
    <source>
        <dbReference type="EMBL" id="KAG2424864.1"/>
    </source>
</evidence>
<feature type="compositionally biased region" description="Gly residues" evidence="5">
    <location>
        <begin position="1128"/>
        <end position="1140"/>
    </location>
</feature>
<feature type="compositionally biased region" description="Basic residues" evidence="5">
    <location>
        <begin position="1099"/>
        <end position="1125"/>
    </location>
</feature>
<comment type="caution">
    <text evidence="7">The sequence shown here is derived from an EMBL/GenBank/DDBJ whole genome shotgun (WGS) entry which is preliminary data.</text>
</comment>
<feature type="compositionally biased region" description="Pro residues" evidence="5">
    <location>
        <begin position="1924"/>
        <end position="1937"/>
    </location>
</feature>
<feature type="region of interest" description="Disordered" evidence="5">
    <location>
        <begin position="1578"/>
        <end position="1625"/>
    </location>
</feature>
<feature type="compositionally biased region" description="Low complexity" evidence="5">
    <location>
        <begin position="1165"/>
        <end position="1178"/>
    </location>
</feature>
<sequence length="2539" mass="248075">MAYGRQEDFEIDREEDDYAESPSGDEQYCPTASELCAEEEEEEEEEDGLEDEGPDAAVPHAVRDSHEDLADVDEGPQIAEDGNREELQASAGAGEDGGEEGRVTFLVELMTASDAKKAELLAELTTYTPHEVQILKQAFDLLERVRGRPRSRTNQPTPAAAGAVRHGDGAAAGAPPSSGDDGASGNGVAAAVAAAPAAPAPVARAPGATKYPPRSEHAKLQRSAKGGADTCYNLMDKLHGKHEAVGGEQLATMAMAVDAVKGVSVYGLHAAPLRLGFELSAVTIAAALAVFQQAGRPDATVIQAVEHYMKISLTNNAGRLEGEELSEEQLLPRLQAEFKTWNKETARWGATALNTLLGRVRMSLSHMMKLGAAAAGAAAVGAAAAGAAAANAAAAGAAAAGAAAAGAVAAGAAAAGAAAAGAVAAGAAAAGVVAAGAAARAGAAAAGAGVAAAGTGAREVTGRQHTPATVDTRPAAEEAQADVAGTAGTAATGTAGEVTGTADAAGTGAREVTGRQQAGRPDATVIQAVEHYMKISLTNNAGRLEGEELSEEQLLPRLQAEFKTWNKETARWGATALNTLLGRVRKSLSHMMKLGAAAAGAAAVGAAAAGAAAANAAAAGAAAAGAAAAGAVAAGAAAAGAAAAGAVAAGAAAAGVVAAGAAARAGAAAAGAGVAAAGTGAREVTGRQHTPATVDTRPAAEEAQADVAGTAGTAATGTAGEVTGTADAAGTGAREVTGRQHTPATVDTRPAAEEAQADVAGTAGTAATGTAGEVTGTADAAGTGAREVTGRQHTPATVDTRPAAEEAQADVAGTAGTAATGTAGEVTGTQDTGLMAGVFRAAERYANGPSIEDTAAMVRERLEEPTFQLELKRLESLMRRKSNSVLADSWRDDVLPCLMKIYCRRPFLKRLLWDFLHFSGEVGSNVPHGSRDKRYHILRMRDLVVVPGHARGSALEALCRADGGTLKDWNRLKAASSKRKQREDEDSDGPEDGAADADAAGGSRMPPRPSAGADEGEEEAPTRATKRGRRDARATAAAAAQGDDGGAVPARQRGGSRRQPARGRNPQGAGGASDDGGNAEALGEGDGGDLPLPSASQRGRGRTRGAARGGRARGGSRRQPARGRKPQGAGGASDDGGNAGALGERGRGRTRGAARGGRGRGGAAEPGNANEAYNAAFGPPGPVSSGGGGLPGGAVSGGSGAPLRPSNSGAAGALTGLVRVSGQPGPVNGSGGGQPGAVNGGSGATPGSADGGAAGGGGQPGAVNGGSGATPGSADGGAAGGGGQPGAVNGGSGATPGSADGGAAGGGGQPGAVNGGIGATPGSADGGAAGGGGQPGAVNGGSGATPGSAADGGAAGALTGLVHVSGQPGPVDGSGGGQPGAVNGGSGATPGSGDGGAGSAPPGPGDGDGGSTPREDSDADDADDDGDGVRGADQALVQAEGLEPRRSAPALPKAARGSNGGGGSHTASDAAAAAGATAAAVVVCAPVPVIESTAELISPTAVLIPRAWKSKRPRGEVDASIFLGLKRQKWAAATGTAPKTLQRFGELAFTSAYAGDGLPRGSGPNCSLTRFLRAREAERLRQQQPPQQSPQPRSQQAPQQPRSTKSTATASASLLAPSPHQYGLRSKRLLGEQRDTLAPIPEAGEVNQPALGRAERSVPKAPVDGQPDSGGSGGSSDASKRGPMDGNEAWAFNMQLAAMADKLTDPEDREPGKGRKRRKREPTLQEKLYGQWDGTYGDHLERELGGGSAVKEPPLQDYEPPVFAPEVSDSDIEDSGGGPREAEPGKGGGGVGGAPPAPGAASCAPPGLDHDSGQPGADNGGSSGGLAEPGKGGGGGSGGAPPAPGAAGCAPPGPGLDHDSGQPGADNGGNSGGLADLARAAAAAEAEARRQPLVPAMPAAVNGGGGGGGLAEPGKGGGGSNSAPPAPDPGDGAPPGPGLDHDSGQPGADNGGSSGGLAEPGKGGGGSNSAPPAPDPGDGAPPGLDHDSGQAGADDGSNGGLAEPGKGGGGGGGAPPAPGAAGCVPPGLDHDSGQAGADDGSNGGLAERGKGGGGGGAPPAPGAAGCVPPGLDHDSGQAGADDGSNGGLAERGKGGGGGGGAPPAPGAAGCVPPGLDHDSGQAGADDGSNGGLAERGKGGGGGGAPPAPGAAGCAPPGLDHDSGQPGADNGGSSGGLAEPGTGGGGGGGAPPAPGAGDGGGRGGGGGGAPPAPVAGGAGGGAPRGLRRPQYVGLNTVVPPLVDNDVVNAAAGGMSEAVLVSARPSEARTFWQMLFKPGSDKEEVLVVYNPREEIDIKLVRRNLQRLGKAELVDDDVMSQLARLLQARDTSLRTDPAAAATALACHFFDIWFYKKLFQEGAKYGYTKVRRWTTPTKLRIAGQHTPDESILMLDRIFFLVHHDTHYVCAEVDVRAQELRLYDPFTRVEPEPRETRIDRAEETAAVKFGIQVLDNLATWVEDEAKVTLRADLAAPAGQRWRATRWQRTIVAAPRQADGSNNCAIFAVMYMLRRSTGRPLDFSEADMDRLRVEFAYMLWRGLVA</sequence>
<feature type="compositionally biased region" description="Gly residues" evidence="5">
    <location>
        <begin position="1830"/>
        <end position="1839"/>
    </location>
</feature>
<feature type="compositionally biased region" description="Gly residues" evidence="5">
    <location>
        <begin position="1154"/>
        <end position="1164"/>
    </location>
</feature>
<feature type="domain" description="Ubiquitin-like protease family profile" evidence="6">
    <location>
        <begin position="2295"/>
        <end position="2509"/>
    </location>
</feature>